<dbReference type="PROSITE" id="PS00045">
    <property type="entry name" value="HISTONE_LIKE"/>
    <property type="match status" value="1"/>
</dbReference>
<protein>
    <submittedName>
        <fullName evidence="5">DNA-binding protein HU</fullName>
    </submittedName>
</protein>
<dbReference type="GO" id="GO:0003677">
    <property type="term" value="F:DNA binding"/>
    <property type="evidence" value="ECO:0007669"/>
    <property type="project" value="UniProtKB-KW"/>
</dbReference>
<dbReference type="PRINTS" id="PR01727">
    <property type="entry name" value="DNABINDINGHU"/>
</dbReference>
<dbReference type="CDD" id="cd13836">
    <property type="entry name" value="IHF_B"/>
    <property type="match status" value="1"/>
</dbReference>
<evidence type="ECO:0000256" key="2">
    <source>
        <dbReference type="ARBA" id="ARBA00010529"/>
    </source>
</evidence>
<dbReference type="EMBL" id="FWDM01000005">
    <property type="protein sequence ID" value="SLM10268.1"/>
    <property type="molecule type" value="Genomic_DNA"/>
</dbReference>
<name>A0A3P3XFP7_9SPIR</name>
<dbReference type="SMART" id="SM00411">
    <property type="entry name" value="BHL"/>
    <property type="match status" value="1"/>
</dbReference>
<sequence>MADKLTKAELIDALYESLSPSSRTTRKEIHELIDGLFSEIKSAILEGKIVELRGFGTFEVKLRKGRSKARNPKTGEIVSVSDHGVATFRPGRELKKASWEMNTDRIPKSFRKRD</sequence>
<dbReference type="Pfam" id="PF00216">
    <property type="entry name" value="Bac_DNA_binding"/>
    <property type="match status" value="1"/>
</dbReference>
<dbReference type="InterPro" id="IPR010992">
    <property type="entry name" value="IHF-like_DNA-bd_dom_sf"/>
</dbReference>
<dbReference type="PANTHER" id="PTHR33175">
    <property type="entry name" value="DNA-BINDING PROTEIN HU"/>
    <property type="match status" value="1"/>
</dbReference>
<comment type="similarity">
    <text evidence="2 4">Belongs to the bacterial histone-like protein family.</text>
</comment>
<keyword evidence="3 5" id="KW-0238">DNA-binding</keyword>
<evidence type="ECO:0000256" key="4">
    <source>
        <dbReference type="RuleBase" id="RU003939"/>
    </source>
</evidence>
<dbReference type="GO" id="GO:0030527">
    <property type="term" value="F:structural constituent of chromatin"/>
    <property type="evidence" value="ECO:0007669"/>
    <property type="project" value="InterPro"/>
</dbReference>
<accession>A0A3P3XFP7</accession>
<dbReference type="PANTHER" id="PTHR33175:SF2">
    <property type="entry name" value="INTEGRATION HOST FACTOR SUBUNIT ALPHA"/>
    <property type="match status" value="1"/>
</dbReference>
<dbReference type="SUPFAM" id="SSF47729">
    <property type="entry name" value="IHF-like DNA-binding proteins"/>
    <property type="match status" value="1"/>
</dbReference>
<dbReference type="InterPro" id="IPR020816">
    <property type="entry name" value="Histone-like_DNA-bd_CS"/>
</dbReference>
<dbReference type="InterPro" id="IPR000119">
    <property type="entry name" value="Hist_DNA-bd"/>
</dbReference>
<evidence type="ECO:0000313" key="5">
    <source>
        <dbReference type="EMBL" id="SLM10268.1"/>
    </source>
</evidence>
<reference evidence="5" key="1">
    <citation type="submission" date="2017-02" db="EMBL/GenBank/DDBJ databases">
        <authorList>
            <person name="Regsiter A."/>
            <person name="William W."/>
        </authorList>
    </citation>
    <scope>NUCLEOTIDE SEQUENCE</scope>
    <source>
        <strain evidence="5">Bib</strain>
    </source>
</reference>
<gene>
    <name evidence="5" type="primary">hup</name>
    <name evidence="5" type="ORF">SPIROBIBN47_130033</name>
</gene>
<dbReference type="GO" id="GO:0005829">
    <property type="term" value="C:cytosol"/>
    <property type="evidence" value="ECO:0007669"/>
    <property type="project" value="TreeGrafter"/>
</dbReference>
<comment type="function">
    <text evidence="1">Histone-like DNA-binding protein which is capable of wrapping DNA to stabilize it, and thus to prevent its denaturation under extreme environmental conditions.</text>
</comment>
<dbReference type="Gene3D" id="4.10.520.10">
    <property type="entry name" value="IHF-like DNA-binding proteins"/>
    <property type="match status" value="1"/>
</dbReference>
<dbReference type="AlphaFoldDB" id="A0A3P3XFP7"/>
<organism evidence="5">
    <name type="scientific">uncultured spirochete</name>
    <dbReference type="NCBI Taxonomy" id="156406"/>
    <lineage>
        <taxon>Bacteria</taxon>
        <taxon>Pseudomonadati</taxon>
        <taxon>Spirochaetota</taxon>
        <taxon>Spirochaetia</taxon>
        <taxon>Spirochaetales</taxon>
        <taxon>environmental samples</taxon>
    </lineage>
</organism>
<evidence type="ECO:0000256" key="1">
    <source>
        <dbReference type="ARBA" id="ARBA00003819"/>
    </source>
</evidence>
<evidence type="ECO:0000256" key="3">
    <source>
        <dbReference type="ARBA" id="ARBA00023125"/>
    </source>
</evidence>
<proteinExistence type="inferred from homology"/>